<comment type="subcellular location">
    <subcellularLocation>
        <location evidence="1">Membrane</location>
        <topology evidence="1">Multi-pass membrane protein</topology>
    </subcellularLocation>
</comment>
<evidence type="ECO:0000259" key="11">
    <source>
        <dbReference type="PROSITE" id="PS50850"/>
    </source>
</evidence>
<dbReference type="InterPro" id="IPR005828">
    <property type="entry name" value="MFS_sugar_transport-like"/>
</dbReference>
<feature type="transmembrane region" description="Helical" evidence="10">
    <location>
        <begin position="96"/>
        <end position="113"/>
    </location>
</feature>
<dbReference type="InterPro" id="IPR005829">
    <property type="entry name" value="Sugar_transporter_CS"/>
</dbReference>
<dbReference type="AlphaFoldDB" id="A0A0C2XEP6"/>
<feature type="transmembrane region" description="Helical" evidence="10">
    <location>
        <begin position="125"/>
        <end position="145"/>
    </location>
</feature>
<reference evidence="12 13" key="1">
    <citation type="submission" date="2014-04" db="EMBL/GenBank/DDBJ databases">
        <authorList>
            <consortium name="DOE Joint Genome Institute"/>
            <person name="Kuo A."/>
            <person name="Gay G."/>
            <person name="Dore J."/>
            <person name="Kohler A."/>
            <person name="Nagy L.G."/>
            <person name="Floudas D."/>
            <person name="Copeland A."/>
            <person name="Barry K.W."/>
            <person name="Cichocki N."/>
            <person name="Veneault-Fourrey C."/>
            <person name="LaButti K."/>
            <person name="Lindquist E.A."/>
            <person name="Lipzen A."/>
            <person name="Lundell T."/>
            <person name="Morin E."/>
            <person name="Murat C."/>
            <person name="Sun H."/>
            <person name="Tunlid A."/>
            <person name="Henrissat B."/>
            <person name="Grigoriev I.V."/>
            <person name="Hibbett D.S."/>
            <person name="Martin F."/>
            <person name="Nordberg H.P."/>
            <person name="Cantor M.N."/>
            <person name="Hua S.X."/>
        </authorList>
    </citation>
    <scope>NUCLEOTIDE SEQUENCE [LARGE SCALE GENOMIC DNA]</scope>
    <source>
        <strain evidence="13">h7</strain>
    </source>
</reference>
<evidence type="ECO:0000256" key="6">
    <source>
        <dbReference type="ARBA" id="ARBA00023136"/>
    </source>
</evidence>
<evidence type="ECO:0000256" key="9">
    <source>
        <dbReference type="SAM" id="MobiDB-lite"/>
    </source>
</evidence>
<evidence type="ECO:0000256" key="2">
    <source>
        <dbReference type="ARBA" id="ARBA00010992"/>
    </source>
</evidence>
<dbReference type="PANTHER" id="PTHR48022:SF23">
    <property type="entry name" value="MAJOR FACILITATOR SUPERFAMILY (MFS) PROFILE DOMAIN-CONTAINING PROTEIN"/>
    <property type="match status" value="1"/>
</dbReference>
<dbReference type="InterPro" id="IPR036259">
    <property type="entry name" value="MFS_trans_sf"/>
</dbReference>
<dbReference type="OrthoDB" id="508119at2759"/>
<evidence type="ECO:0000256" key="4">
    <source>
        <dbReference type="ARBA" id="ARBA00022692"/>
    </source>
</evidence>
<feature type="transmembrane region" description="Helical" evidence="10">
    <location>
        <begin position="191"/>
        <end position="213"/>
    </location>
</feature>
<sequence>MGSSLGIFRNIRVYWLAFIVYWGVVLFGYDTGIAGGVVSQGYFKRNFGLVNDDNTINIDRSNEVSSNVVSVLQAGAFFGALASANISSKLGRKRTLVVFTSIFSIGAILTTVAKDPHSGLKMIYAGRVISGFGIGGISAVSPAYVSECSPKDVRGRITGTFQVMVATGVMISYFINYGISLNTKLQNNPNVWRIPFGFQLVPAGILLFGLFTVKESPRWLASVGKREEALRNLAYLRRDDESSADVLSELAEIEAAIEEERLAREGLGWKEAFFGKGNFVRFVIAFVIFLFQQWSGQNSVGYYAPQIFASIGYDGSTSALLASGIYGIIKVVATAIFIFGFVESLGRKLSLFISAMGMGSLFFVIGAILKTHPPPEIIAGQPLPIPPPASKAMAAMLYIFVCFYSMGCGPVPWVYVSEIFPTRTRHYGVALASSSQWLWNFVVSKVTPTMITSLGYKIFFQFGTINIVGMGIFSLLIPETKGRSLEDMDVIFGSISAEERQADIEKHELERQAQDHKGESINPSQPQDEKV</sequence>
<dbReference type="InterPro" id="IPR020846">
    <property type="entry name" value="MFS_dom"/>
</dbReference>
<dbReference type="FunFam" id="1.20.1250.20:FF:000026">
    <property type="entry name" value="MFS quinate transporter QutD"/>
    <property type="match status" value="1"/>
</dbReference>
<keyword evidence="6 10" id="KW-0472">Membrane</keyword>
<keyword evidence="3 8" id="KW-0813">Transport</keyword>
<feature type="domain" description="Major facilitator superfamily (MFS) profile" evidence="11">
    <location>
        <begin position="16"/>
        <end position="481"/>
    </location>
</feature>
<evidence type="ECO:0000256" key="3">
    <source>
        <dbReference type="ARBA" id="ARBA00022448"/>
    </source>
</evidence>
<evidence type="ECO:0000313" key="12">
    <source>
        <dbReference type="EMBL" id="KIM36413.1"/>
    </source>
</evidence>
<name>A0A0C2XEP6_HEBCY</name>
<dbReference type="PROSITE" id="PS50850">
    <property type="entry name" value="MFS"/>
    <property type="match status" value="1"/>
</dbReference>
<evidence type="ECO:0000256" key="5">
    <source>
        <dbReference type="ARBA" id="ARBA00022989"/>
    </source>
</evidence>
<dbReference type="Proteomes" id="UP000053424">
    <property type="component" value="Unassembled WGS sequence"/>
</dbReference>
<feature type="transmembrane region" description="Helical" evidence="10">
    <location>
        <begin position="12"/>
        <end position="29"/>
    </location>
</feature>
<evidence type="ECO:0000256" key="10">
    <source>
        <dbReference type="SAM" id="Phobius"/>
    </source>
</evidence>
<dbReference type="Gene3D" id="1.20.1250.20">
    <property type="entry name" value="MFS general substrate transporter like domains"/>
    <property type="match status" value="2"/>
</dbReference>
<evidence type="ECO:0000256" key="8">
    <source>
        <dbReference type="RuleBase" id="RU003346"/>
    </source>
</evidence>
<dbReference type="GO" id="GO:0005351">
    <property type="term" value="F:carbohydrate:proton symporter activity"/>
    <property type="evidence" value="ECO:0007669"/>
    <property type="project" value="TreeGrafter"/>
</dbReference>
<organism evidence="12 13">
    <name type="scientific">Hebeloma cylindrosporum</name>
    <dbReference type="NCBI Taxonomy" id="76867"/>
    <lineage>
        <taxon>Eukaryota</taxon>
        <taxon>Fungi</taxon>
        <taxon>Dikarya</taxon>
        <taxon>Basidiomycota</taxon>
        <taxon>Agaricomycotina</taxon>
        <taxon>Agaricomycetes</taxon>
        <taxon>Agaricomycetidae</taxon>
        <taxon>Agaricales</taxon>
        <taxon>Agaricineae</taxon>
        <taxon>Hymenogastraceae</taxon>
        <taxon>Hebeloma</taxon>
    </lineage>
</organism>
<dbReference type="EMBL" id="KN831805">
    <property type="protein sequence ID" value="KIM36413.1"/>
    <property type="molecule type" value="Genomic_DNA"/>
</dbReference>
<dbReference type="PROSITE" id="PS00217">
    <property type="entry name" value="SUGAR_TRANSPORT_2"/>
    <property type="match status" value="1"/>
</dbReference>
<evidence type="ECO:0000256" key="7">
    <source>
        <dbReference type="ARBA" id="ARBA00049119"/>
    </source>
</evidence>
<reference evidence="13" key="2">
    <citation type="submission" date="2015-01" db="EMBL/GenBank/DDBJ databases">
        <title>Evolutionary Origins and Diversification of the Mycorrhizal Mutualists.</title>
        <authorList>
            <consortium name="DOE Joint Genome Institute"/>
            <consortium name="Mycorrhizal Genomics Consortium"/>
            <person name="Kohler A."/>
            <person name="Kuo A."/>
            <person name="Nagy L.G."/>
            <person name="Floudas D."/>
            <person name="Copeland A."/>
            <person name="Barry K.W."/>
            <person name="Cichocki N."/>
            <person name="Veneault-Fourrey C."/>
            <person name="LaButti K."/>
            <person name="Lindquist E.A."/>
            <person name="Lipzen A."/>
            <person name="Lundell T."/>
            <person name="Morin E."/>
            <person name="Murat C."/>
            <person name="Riley R."/>
            <person name="Ohm R."/>
            <person name="Sun H."/>
            <person name="Tunlid A."/>
            <person name="Henrissat B."/>
            <person name="Grigoriev I.V."/>
            <person name="Hibbett D.S."/>
            <person name="Martin F."/>
        </authorList>
    </citation>
    <scope>NUCLEOTIDE SEQUENCE [LARGE SCALE GENOMIC DNA]</scope>
    <source>
        <strain evidence="13">h7</strain>
    </source>
</reference>
<accession>A0A0C2XEP6</accession>
<proteinExistence type="inferred from homology"/>
<keyword evidence="5 10" id="KW-1133">Transmembrane helix</keyword>
<feature type="region of interest" description="Disordered" evidence="9">
    <location>
        <begin position="503"/>
        <end position="531"/>
    </location>
</feature>
<protein>
    <recommendedName>
        <fullName evidence="11">Major facilitator superfamily (MFS) profile domain-containing protein</fullName>
    </recommendedName>
</protein>
<dbReference type="NCBIfam" id="TIGR00879">
    <property type="entry name" value="SP"/>
    <property type="match status" value="1"/>
</dbReference>
<gene>
    <name evidence="12" type="ORF">M413DRAFT_424774</name>
</gene>
<feature type="transmembrane region" description="Helical" evidence="10">
    <location>
        <begin position="458"/>
        <end position="478"/>
    </location>
</feature>
<feature type="transmembrane region" description="Helical" evidence="10">
    <location>
        <begin position="392"/>
        <end position="415"/>
    </location>
</feature>
<feature type="transmembrane region" description="Helical" evidence="10">
    <location>
        <begin position="64"/>
        <end position="84"/>
    </location>
</feature>
<feature type="compositionally biased region" description="Basic and acidic residues" evidence="9">
    <location>
        <begin position="503"/>
        <end position="519"/>
    </location>
</feature>
<dbReference type="SUPFAM" id="SSF103473">
    <property type="entry name" value="MFS general substrate transporter"/>
    <property type="match status" value="1"/>
</dbReference>
<feature type="transmembrane region" description="Helical" evidence="10">
    <location>
        <begin position="279"/>
        <end position="296"/>
    </location>
</feature>
<evidence type="ECO:0000256" key="1">
    <source>
        <dbReference type="ARBA" id="ARBA00004141"/>
    </source>
</evidence>
<dbReference type="PANTHER" id="PTHR48022">
    <property type="entry name" value="PLASTIDIC GLUCOSE TRANSPORTER 4"/>
    <property type="match status" value="1"/>
</dbReference>
<feature type="transmembrane region" description="Helical" evidence="10">
    <location>
        <begin position="349"/>
        <end position="369"/>
    </location>
</feature>
<dbReference type="HOGENOM" id="CLU_001265_30_12_1"/>
<comment type="similarity">
    <text evidence="2 8">Belongs to the major facilitator superfamily. Sugar transporter (TC 2.A.1.1) family.</text>
</comment>
<dbReference type="Pfam" id="PF00083">
    <property type="entry name" value="Sugar_tr"/>
    <property type="match status" value="1"/>
</dbReference>
<feature type="transmembrane region" description="Helical" evidence="10">
    <location>
        <begin position="157"/>
        <end position="179"/>
    </location>
</feature>
<feature type="compositionally biased region" description="Polar residues" evidence="9">
    <location>
        <begin position="521"/>
        <end position="531"/>
    </location>
</feature>
<comment type="catalytic activity">
    <reaction evidence="7">
        <text>myo-inositol(out) + H(+)(out) = myo-inositol(in) + H(+)(in)</text>
        <dbReference type="Rhea" id="RHEA:60364"/>
        <dbReference type="ChEBI" id="CHEBI:15378"/>
        <dbReference type="ChEBI" id="CHEBI:17268"/>
    </reaction>
</comment>
<dbReference type="InterPro" id="IPR050360">
    <property type="entry name" value="MFS_Sugar_Transporters"/>
</dbReference>
<dbReference type="STRING" id="686832.A0A0C2XEP6"/>
<dbReference type="GO" id="GO:0016020">
    <property type="term" value="C:membrane"/>
    <property type="evidence" value="ECO:0007669"/>
    <property type="project" value="UniProtKB-SubCell"/>
</dbReference>
<keyword evidence="13" id="KW-1185">Reference proteome</keyword>
<dbReference type="PROSITE" id="PS00216">
    <property type="entry name" value="SUGAR_TRANSPORT_1"/>
    <property type="match status" value="1"/>
</dbReference>
<dbReference type="InterPro" id="IPR003663">
    <property type="entry name" value="Sugar/inositol_transpt"/>
</dbReference>
<feature type="transmembrane region" description="Helical" evidence="10">
    <location>
        <begin position="316"/>
        <end position="342"/>
    </location>
</feature>
<keyword evidence="4 10" id="KW-0812">Transmembrane</keyword>
<evidence type="ECO:0000313" key="13">
    <source>
        <dbReference type="Proteomes" id="UP000053424"/>
    </source>
</evidence>
<dbReference type="PRINTS" id="PR00171">
    <property type="entry name" value="SUGRTRNSPORT"/>
</dbReference>